<dbReference type="InterPro" id="IPR050965">
    <property type="entry name" value="UPF0336/Enoyl-CoA_hydratase"/>
</dbReference>
<organism evidence="2">
    <name type="scientific">Clostridium symbiosum</name>
    <name type="common">Bacteroides symbiosus</name>
    <dbReference type="NCBI Taxonomy" id="1512"/>
    <lineage>
        <taxon>Bacteria</taxon>
        <taxon>Bacillati</taxon>
        <taxon>Bacillota</taxon>
        <taxon>Clostridia</taxon>
        <taxon>Lachnospirales</taxon>
        <taxon>Lachnospiraceae</taxon>
        <taxon>Otoolea</taxon>
    </lineage>
</organism>
<name>A0A6N3HHQ8_CLOSY</name>
<evidence type="ECO:0000313" key="2">
    <source>
        <dbReference type="EMBL" id="VYU75660.1"/>
    </source>
</evidence>
<dbReference type="Pfam" id="PF01575">
    <property type="entry name" value="MaoC_dehydratas"/>
    <property type="match status" value="1"/>
</dbReference>
<dbReference type="EMBL" id="CACRUA010000054">
    <property type="protein sequence ID" value="VYU75660.1"/>
    <property type="molecule type" value="Genomic_DNA"/>
</dbReference>
<dbReference type="EC" id="4.2.1.119" evidence="2"/>
<dbReference type="InterPro" id="IPR029069">
    <property type="entry name" value="HotDog_dom_sf"/>
</dbReference>
<accession>A0A6N3HHQ8</accession>
<dbReference type="GO" id="GO:0006633">
    <property type="term" value="P:fatty acid biosynthetic process"/>
    <property type="evidence" value="ECO:0007669"/>
    <property type="project" value="TreeGrafter"/>
</dbReference>
<proteinExistence type="predicted"/>
<dbReference type="RefSeq" id="WP_021642817.1">
    <property type="nucleotide sequence ID" value="NZ_CACRUA010000054.1"/>
</dbReference>
<dbReference type="GO" id="GO:0018812">
    <property type="term" value="F:3-hydroxyacyl-CoA dehydratase activity"/>
    <property type="evidence" value="ECO:0007669"/>
    <property type="project" value="UniProtKB-EC"/>
</dbReference>
<dbReference type="CDD" id="cd03449">
    <property type="entry name" value="R_hydratase"/>
    <property type="match status" value="1"/>
</dbReference>
<keyword evidence="2" id="KW-0456">Lyase</keyword>
<dbReference type="Gene3D" id="3.10.129.10">
    <property type="entry name" value="Hotdog Thioesterase"/>
    <property type="match status" value="1"/>
</dbReference>
<protein>
    <submittedName>
        <fullName evidence="2">(R)-specific enoyl-CoA hydratase</fullName>
        <ecNumber evidence="2">4.2.1.119</ecNumber>
    </submittedName>
</protein>
<dbReference type="GO" id="GO:0019171">
    <property type="term" value="F:(3R)-hydroxyacyl-[acyl-carrier-protein] dehydratase activity"/>
    <property type="evidence" value="ECO:0007669"/>
    <property type="project" value="TreeGrafter"/>
</dbReference>
<dbReference type="PANTHER" id="PTHR43437:SF3">
    <property type="entry name" value="HYDROXYACYL-THIOESTER DEHYDRATASE TYPE 2, MITOCHONDRIAL"/>
    <property type="match status" value="1"/>
</dbReference>
<dbReference type="AlphaFoldDB" id="A0A6N3HHQ8"/>
<dbReference type="InterPro" id="IPR002539">
    <property type="entry name" value="MaoC-like_dom"/>
</dbReference>
<evidence type="ECO:0000259" key="1">
    <source>
        <dbReference type="Pfam" id="PF01575"/>
    </source>
</evidence>
<sequence>MVIGIKYCGGCNPGYVREELVKKLKERFPHHIYVTASERTECDIWLLVCGCSSACVSGEGLSALKKRFVLTSMKEFSKAEDYLKTESGQQMKQGKEKEKAETAEAGTVRYLRIGERASAVKTFYKEDADKFALLTGDNNRLHTDREFSERQWFGRPVVHGVLTASLLSTVMGTKMPGNGTILMSENLEFVNPVYFGDTVEAVVTFVSCRETKLFYVGEFYGECRNQRGETVVTGTVRQMMMKSLFCLTGGIKVVSSNL</sequence>
<dbReference type="SUPFAM" id="SSF54637">
    <property type="entry name" value="Thioesterase/thiol ester dehydrase-isomerase"/>
    <property type="match status" value="1"/>
</dbReference>
<feature type="domain" description="MaoC-like" evidence="1">
    <location>
        <begin position="122"/>
        <end position="211"/>
    </location>
</feature>
<reference evidence="2" key="1">
    <citation type="submission" date="2019-11" db="EMBL/GenBank/DDBJ databases">
        <authorList>
            <person name="Feng L."/>
        </authorList>
    </citation>
    <scope>NUCLEOTIDE SEQUENCE</scope>
    <source>
        <strain evidence="2">CsymbiosumLFYP84</strain>
    </source>
</reference>
<gene>
    <name evidence="2" type="primary">phaJ</name>
    <name evidence="2" type="ORF">CSLFYP84_03806</name>
</gene>
<dbReference type="PANTHER" id="PTHR43437">
    <property type="entry name" value="HYDROXYACYL-THIOESTER DEHYDRATASE TYPE 2, MITOCHONDRIAL-RELATED"/>
    <property type="match status" value="1"/>
</dbReference>